<feature type="domain" description="DUF7730" evidence="2">
    <location>
        <begin position="103"/>
        <end position="225"/>
    </location>
</feature>
<dbReference type="PANTHER" id="PTHR38790">
    <property type="entry name" value="2EXR DOMAIN-CONTAINING PROTEIN-RELATED"/>
    <property type="match status" value="1"/>
</dbReference>
<accession>A0ABQ8GDZ2</accession>
<reference evidence="3 4" key="1">
    <citation type="journal article" date="2021" name="Nat. Commun.">
        <title>Genetic determinants of endophytism in the Arabidopsis root mycobiome.</title>
        <authorList>
            <person name="Mesny F."/>
            <person name="Miyauchi S."/>
            <person name="Thiergart T."/>
            <person name="Pickel B."/>
            <person name="Atanasova L."/>
            <person name="Karlsson M."/>
            <person name="Huettel B."/>
            <person name="Barry K.W."/>
            <person name="Haridas S."/>
            <person name="Chen C."/>
            <person name="Bauer D."/>
            <person name="Andreopoulos W."/>
            <person name="Pangilinan J."/>
            <person name="LaButti K."/>
            <person name="Riley R."/>
            <person name="Lipzen A."/>
            <person name="Clum A."/>
            <person name="Drula E."/>
            <person name="Henrissat B."/>
            <person name="Kohler A."/>
            <person name="Grigoriev I.V."/>
            <person name="Martin F.M."/>
            <person name="Hacquard S."/>
        </authorList>
    </citation>
    <scope>NUCLEOTIDE SEQUENCE [LARGE SCALE GENOMIC DNA]</scope>
    <source>
        <strain evidence="3 4">MPI-SDFR-AT-0080</strain>
    </source>
</reference>
<feature type="region of interest" description="Disordered" evidence="1">
    <location>
        <begin position="292"/>
        <end position="330"/>
    </location>
</feature>
<organism evidence="3 4">
    <name type="scientific">Macrophomina phaseolina</name>
    <dbReference type="NCBI Taxonomy" id="35725"/>
    <lineage>
        <taxon>Eukaryota</taxon>
        <taxon>Fungi</taxon>
        <taxon>Dikarya</taxon>
        <taxon>Ascomycota</taxon>
        <taxon>Pezizomycotina</taxon>
        <taxon>Dothideomycetes</taxon>
        <taxon>Dothideomycetes incertae sedis</taxon>
        <taxon>Botryosphaeriales</taxon>
        <taxon>Botryosphaeriaceae</taxon>
        <taxon>Macrophomina</taxon>
    </lineage>
</organism>
<evidence type="ECO:0000313" key="3">
    <source>
        <dbReference type="EMBL" id="KAH7053168.1"/>
    </source>
</evidence>
<dbReference type="EMBL" id="JAGTJR010000010">
    <property type="protein sequence ID" value="KAH7053168.1"/>
    <property type="molecule type" value="Genomic_DNA"/>
</dbReference>
<protein>
    <recommendedName>
        <fullName evidence="2">DUF7730 domain-containing protein</fullName>
    </recommendedName>
</protein>
<evidence type="ECO:0000256" key="1">
    <source>
        <dbReference type="SAM" id="MobiDB-lite"/>
    </source>
</evidence>
<gene>
    <name evidence="3" type="ORF">B0J12DRAFT_698378</name>
</gene>
<evidence type="ECO:0000259" key="2">
    <source>
        <dbReference type="Pfam" id="PF24864"/>
    </source>
</evidence>
<keyword evidence="4" id="KW-1185">Reference proteome</keyword>
<dbReference type="Pfam" id="PF24864">
    <property type="entry name" value="DUF7730"/>
    <property type="match status" value="1"/>
</dbReference>
<evidence type="ECO:0000313" key="4">
    <source>
        <dbReference type="Proteomes" id="UP000774617"/>
    </source>
</evidence>
<dbReference type="InterPro" id="IPR056632">
    <property type="entry name" value="DUF7730"/>
</dbReference>
<name>A0ABQ8GDZ2_9PEZI</name>
<comment type="caution">
    <text evidence="3">The sequence shown here is derived from an EMBL/GenBank/DDBJ whole genome shotgun (WGS) entry which is preliminary data.</text>
</comment>
<sequence length="330" mass="37170">MSCGTAAFSFSPSRGSVLCEAPSTSGTSSEIPRHPFPVFRAQSITQMEGRTAASDAVFYGDYLLRPRRTRARQFCHSICVQLSALIAAPGPDDVARGACIQLSQEQSSLMRLPRELRDMIWDMAAPEDIHVVKRFGRINFKQCCGYPEIRLRCFEYLNGSSWDDWMLIALPLACRQIYVETLAVWGKRKKLILDDVETLVKLRESLPSDVWASMRDIHFNVTLYDFVRIPQLAAELDTLDELHSLVITLPTQPRQKAEAFTPLLSFAQIRHVPQTFTIHASSNNYPAVQAFGSGAQRLPGNHRNPPLRRPLRRTPAELPQAPRPNSRSLP</sequence>
<proteinExistence type="predicted"/>
<dbReference type="Proteomes" id="UP000774617">
    <property type="component" value="Unassembled WGS sequence"/>
</dbReference>